<dbReference type="PATRIC" id="fig|1796491.3.peg.1271"/>
<organism evidence="2 3">
    <name type="scientific">Candidatus Gallionella acididurans</name>
    <dbReference type="NCBI Taxonomy" id="1796491"/>
    <lineage>
        <taxon>Bacteria</taxon>
        <taxon>Pseudomonadati</taxon>
        <taxon>Pseudomonadota</taxon>
        <taxon>Betaproteobacteria</taxon>
        <taxon>Nitrosomonadales</taxon>
        <taxon>Gallionellaceae</taxon>
        <taxon>Gallionella</taxon>
    </lineage>
</organism>
<keyword evidence="1" id="KW-0732">Signal</keyword>
<dbReference type="Gene3D" id="3.30.450.150">
    <property type="entry name" value="Haem-degrading domain"/>
    <property type="match status" value="1"/>
</dbReference>
<comment type="caution">
    <text evidence="2">The sequence shown here is derived from an EMBL/GenBank/DDBJ whole genome shotgun (WGS) entry which is preliminary data.</text>
</comment>
<dbReference type="PANTHER" id="PTHR34309">
    <property type="entry name" value="SLR1406 PROTEIN"/>
    <property type="match status" value="1"/>
</dbReference>
<dbReference type="Proteomes" id="UP000070578">
    <property type="component" value="Unassembled WGS sequence"/>
</dbReference>
<dbReference type="AlphaFoldDB" id="A0A139BUQ8"/>
<evidence type="ECO:0008006" key="4">
    <source>
        <dbReference type="Google" id="ProtNLM"/>
    </source>
</evidence>
<protein>
    <recommendedName>
        <fullName evidence="4">Heme-binding protein</fullName>
    </recommendedName>
</protein>
<feature type="signal peptide" evidence="1">
    <location>
        <begin position="1"/>
        <end position="24"/>
    </location>
</feature>
<reference evidence="2 3" key="1">
    <citation type="submission" date="2016-02" db="EMBL/GenBank/DDBJ databases">
        <authorList>
            <person name="Wen L."/>
            <person name="He K."/>
            <person name="Yang H."/>
        </authorList>
    </citation>
    <scope>NUCLEOTIDE SEQUENCE [LARGE SCALE GENOMIC DNA]</scope>
    <source>
        <strain evidence="2">ShG14-8</strain>
    </source>
</reference>
<dbReference type="Pfam" id="PF03928">
    <property type="entry name" value="HbpS-like"/>
    <property type="match status" value="1"/>
</dbReference>
<reference evidence="2 3" key="2">
    <citation type="submission" date="2016-03" db="EMBL/GenBank/DDBJ databases">
        <title>New uncultured bacterium of the family Gallionellaceae from acid mine drainage: description and reconstruction of genome based on metagenomic analysis of microbial community.</title>
        <authorList>
            <person name="Kadnikov V."/>
            <person name="Ivasenko D."/>
            <person name="Beletsky A."/>
            <person name="Mardanov A."/>
            <person name="Danilova E."/>
            <person name="Pimenov N."/>
            <person name="Karnachuk O."/>
            <person name="Ravin N."/>
        </authorList>
    </citation>
    <scope>NUCLEOTIDE SEQUENCE [LARGE SCALE GENOMIC DNA]</scope>
    <source>
        <strain evidence="2">ShG14-8</strain>
    </source>
</reference>
<proteinExistence type="predicted"/>
<evidence type="ECO:0000313" key="2">
    <source>
        <dbReference type="EMBL" id="KXS32700.1"/>
    </source>
</evidence>
<dbReference type="InterPro" id="IPR005624">
    <property type="entry name" value="PduO/GlcC-like"/>
</dbReference>
<dbReference type="SUPFAM" id="SSF143744">
    <property type="entry name" value="GlcG-like"/>
    <property type="match status" value="1"/>
</dbReference>
<feature type="chain" id="PRO_5007483974" description="Heme-binding protein" evidence="1">
    <location>
        <begin position="25"/>
        <end position="177"/>
    </location>
</feature>
<dbReference type="InterPro" id="IPR052517">
    <property type="entry name" value="GlcG_carb_metab_protein"/>
</dbReference>
<sequence length="177" mass="18518">MLSKSGMVIAIFCVALFGAGASRAEEQQKPNPLDAVPDKMPFDVPYGAPILLERAGVAIAAAVSEAKKHNWKMNVAVVDSGGNLVAFQRMDGAQLASIQISQHKARAAVTYRRETKIYENAIQVNNMPYVATLDGVITSRGGIPLIEDGKIIGAIGCSGGTGSQDEVSCKAGASTVK</sequence>
<dbReference type="InterPro" id="IPR038084">
    <property type="entry name" value="PduO/GlcC-like_sf"/>
</dbReference>
<dbReference type="PANTHER" id="PTHR34309:SF1">
    <property type="entry name" value="PROTEIN GLCG"/>
    <property type="match status" value="1"/>
</dbReference>
<gene>
    <name evidence="2" type="ORF">AWT59_1163</name>
</gene>
<evidence type="ECO:0000313" key="3">
    <source>
        <dbReference type="Proteomes" id="UP000070578"/>
    </source>
</evidence>
<name>A0A139BUQ8_9PROT</name>
<accession>A0A139BUQ8</accession>
<dbReference type="EMBL" id="LSLI01000021">
    <property type="protein sequence ID" value="KXS32700.1"/>
    <property type="molecule type" value="Genomic_DNA"/>
</dbReference>
<evidence type="ECO:0000256" key="1">
    <source>
        <dbReference type="SAM" id="SignalP"/>
    </source>
</evidence>